<dbReference type="InterPro" id="IPR000515">
    <property type="entry name" value="MetI-like"/>
</dbReference>
<gene>
    <name evidence="9" type="ORF">ABCS64_00975</name>
</gene>
<evidence type="ECO:0000313" key="9">
    <source>
        <dbReference type="EMBL" id="MFA9948911.1"/>
    </source>
</evidence>
<keyword evidence="3" id="KW-1003">Cell membrane</keyword>
<dbReference type="CDD" id="cd06261">
    <property type="entry name" value="TM_PBP2"/>
    <property type="match status" value="1"/>
</dbReference>
<evidence type="ECO:0000313" key="10">
    <source>
        <dbReference type="Proteomes" id="UP001574673"/>
    </source>
</evidence>
<keyword evidence="5 7" id="KW-1133">Transmembrane helix</keyword>
<proteinExistence type="inferred from homology"/>
<dbReference type="Gene3D" id="1.10.3720.10">
    <property type="entry name" value="MetI-like"/>
    <property type="match status" value="1"/>
</dbReference>
<feature type="transmembrane region" description="Helical" evidence="7">
    <location>
        <begin position="12"/>
        <end position="32"/>
    </location>
</feature>
<dbReference type="PANTHER" id="PTHR30151">
    <property type="entry name" value="ALKANE SULFONATE ABC TRANSPORTER-RELATED, MEMBRANE SUBUNIT"/>
    <property type="match status" value="1"/>
</dbReference>
<feature type="transmembrane region" description="Helical" evidence="7">
    <location>
        <begin position="179"/>
        <end position="202"/>
    </location>
</feature>
<evidence type="ECO:0000259" key="8">
    <source>
        <dbReference type="PROSITE" id="PS50928"/>
    </source>
</evidence>
<name>A0ABV4UAZ3_9RHOO</name>
<organism evidence="9 10">
    <name type="scientific">Dentiradicibacter hellwigii</name>
    <dbReference type="NCBI Taxonomy" id="3149053"/>
    <lineage>
        <taxon>Bacteria</taxon>
        <taxon>Pseudomonadati</taxon>
        <taxon>Pseudomonadota</taxon>
        <taxon>Betaproteobacteria</taxon>
        <taxon>Rhodocyclales</taxon>
        <taxon>Rhodocyclaceae</taxon>
        <taxon>Dentiradicibacter</taxon>
    </lineage>
</organism>
<feature type="transmembrane region" description="Helical" evidence="7">
    <location>
        <begin position="107"/>
        <end position="128"/>
    </location>
</feature>
<feature type="transmembrane region" description="Helical" evidence="7">
    <location>
        <begin position="75"/>
        <end position="95"/>
    </location>
</feature>
<dbReference type="Pfam" id="PF00528">
    <property type="entry name" value="BPD_transp_1"/>
    <property type="match status" value="1"/>
</dbReference>
<comment type="subcellular location">
    <subcellularLocation>
        <location evidence="1 7">Cell membrane</location>
        <topology evidence="1 7">Multi-pass membrane protein</topology>
    </subcellularLocation>
</comment>
<dbReference type="InterPro" id="IPR035906">
    <property type="entry name" value="MetI-like_sf"/>
</dbReference>
<keyword evidence="2 7" id="KW-0813">Transport</keyword>
<feature type="transmembrane region" description="Helical" evidence="7">
    <location>
        <begin position="231"/>
        <end position="249"/>
    </location>
</feature>
<accession>A0ABV4UAZ3</accession>
<evidence type="ECO:0000256" key="5">
    <source>
        <dbReference type="ARBA" id="ARBA00022989"/>
    </source>
</evidence>
<dbReference type="EMBL" id="JBEUWX010000001">
    <property type="protein sequence ID" value="MFA9948911.1"/>
    <property type="molecule type" value="Genomic_DNA"/>
</dbReference>
<feature type="transmembrane region" description="Helical" evidence="7">
    <location>
        <begin position="134"/>
        <end position="153"/>
    </location>
</feature>
<keyword evidence="10" id="KW-1185">Reference proteome</keyword>
<evidence type="ECO:0000256" key="3">
    <source>
        <dbReference type="ARBA" id="ARBA00022475"/>
    </source>
</evidence>
<reference evidence="10" key="1">
    <citation type="submission" date="2024-06" db="EMBL/GenBank/DDBJ databases">
        <title>Radixoralia hellwigii gen. nov., sp nov., isolated from a root canal in the human oral cavity.</title>
        <authorList>
            <person name="Bartsch S."/>
            <person name="Wittmer A."/>
            <person name="Schulz A.-K."/>
            <person name="Neumann-Schaal M."/>
            <person name="Wolf J."/>
            <person name="Gronow S."/>
            <person name="Tennert C."/>
            <person name="Haecker G."/>
            <person name="Cieplik F."/>
            <person name="Al-Ahmad A."/>
        </authorList>
    </citation>
    <scope>NUCLEOTIDE SEQUENCE [LARGE SCALE GENOMIC DNA]</scope>
    <source>
        <strain evidence="10">Wk13</strain>
    </source>
</reference>
<evidence type="ECO:0000256" key="4">
    <source>
        <dbReference type="ARBA" id="ARBA00022692"/>
    </source>
</evidence>
<protein>
    <submittedName>
        <fullName evidence="9">ABC transporter permease subunit</fullName>
    </submittedName>
</protein>
<dbReference type="PROSITE" id="PS50928">
    <property type="entry name" value="ABC_TM1"/>
    <property type="match status" value="1"/>
</dbReference>
<dbReference type="PANTHER" id="PTHR30151:SF0">
    <property type="entry name" value="ABC TRANSPORTER PERMEASE PROTEIN MJ0413-RELATED"/>
    <property type="match status" value="1"/>
</dbReference>
<keyword evidence="4 7" id="KW-0812">Transmembrane</keyword>
<dbReference type="SUPFAM" id="SSF161098">
    <property type="entry name" value="MetI-like"/>
    <property type="match status" value="1"/>
</dbReference>
<comment type="caution">
    <text evidence="9">The sequence shown here is derived from an EMBL/GenBank/DDBJ whole genome shotgun (WGS) entry which is preliminary data.</text>
</comment>
<keyword evidence="6 7" id="KW-0472">Membrane</keyword>
<evidence type="ECO:0000256" key="2">
    <source>
        <dbReference type="ARBA" id="ARBA00022448"/>
    </source>
</evidence>
<comment type="similarity">
    <text evidence="7">Belongs to the binding-protein-dependent transport system permease family.</text>
</comment>
<evidence type="ECO:0000256" key="7">
    <source>
        <dbReference type="RuleBase" id="RU363032"/>
    </source>
</evidence>
<dbReference type="Proteomes" id="UP001574673">
    <property type="component" value="Unassembled WGS sequence"/>
</dbReference>
<dbReference type="RefSeq" id="WP_418890080.1">
    <property type="nucleotide sequence ID" value="NZ_JBEUWX010000001.1"/>
</dbReference>
<evidence type="ECO:0000256" key="6">
    <source>
        <dbReference type="ARBA" id="ARBA00023136"/>
    </source>
</evidence>
<feature type="domain" description="ABC transmembrane type-1" evidence="8">
    <location>
        <begin position="68"/>
        <end position="248"/>
    </location>
</feature>
<sequence>MTILRTWLAGLPAYLWGGWGAIASLFLLVALWELLAGLYGPLVLPAPLETAETLRQFIEQGHAFRDALLLTARRAFAGLALAVTFGSLLGVAAGVSMTASMMARPWVTVLLGTPPIAWLVLAMLWFGTGDGTPVFTVFIACFPVVFAGGMQGARTLEQRWRDLAQTFALPWRMRVTDIYLPHVISYLFPAWVVALGSAWRVVVMAELLASSSGVGAALQASRAQLDMPATLAWISVVVLLLLALEYLLLEPIKRETERWREAGTRAEDKA</sequence>
<evidence type="ECO:0000256" key="1">
    <source>
        <dbReference type="ARBA" id="ARBA00004651"/>
    </source>
</evidence>